<evidence type="ECO:0000313" key="2">
    <source>
        <dbReference type="Proteomes" id="UP000190935"/>
    </source>
</evidence>
<proteinExistence type="predicted"/>
<accession>A0A1K1KNS1</accession>
<dbReference type="Proteomes" id="UP000190935">
    <property type="component" value="Chromosome I"/>
</dbReference>
<dbReference type="EMBL" id="LT630287">
    <property type="protein sequence ID" value="SFV40568.1"/>
    <property type="molecule type" value="Genomic_DNA"/>
</dbReference>
<organism evidence="1 2">
    <name type="scientific">Ligilactobacillus acidipiscis</name>
    <dbReference type="NCBI Taxonomy" id="89059"/>
    <lineage>
        <taxon>Bacteria</taxon>
        <taxon>Bacillati</taxon>
        <taxon>Bacillota</taxon>
        <taxon>Bacilli</taxon>
        <taxon>Lactobacillales</taxon>
        <taxon>Lactobacillaceae</taxon>
        <taxon>Ligilactobacillus</taxon>
    </lineage>
</organism>
<protein>
    <submittedName>
        <fullName evidence="1">Prophage Lp1 protein 51</fullName>
    </submittedName>
</protein>
<reference evidence="2" key="1">
    <citation type="submission" date="2016-11" db="EMBL/GenBank/DDBJ databases">
        <authorList>
            <person name="Papadimitriou K."/>
        </authorList>
    </citation>
    <scope>NUCLEOTIDE SEQUENCE [LARGE SCALE GENOMIC DNA]</scope>
    <source>
        <strain evidence="2">ACA-DC 1533</strain>
    </source>
</reference>
<dbReference type="GeneID" id="95349248"/>
<dbReference type="Gene3D" id="2.40.30.200">
    <property type="match status" value="1"/>
</dbReference>
<evidence type="ECO:0000313" key="1">
    <source>
        <dbReference type="EMBL" id="SFV40568.1"/>
    </source>
</evidence>
<dbReference type="KEGG" id="laca:LAC1533_1148"/>
<gene>
    <name evidence="1" type="ORF">LAC1533_1148</name>
</gene>
<dbReference type="AlphaFoldDB" id="A0A1K1KNS1"/>
<name>A0A1K1KNS1_9LACO</name>
<dbReference type="RefSeq" id="WP_079579105.1">
    <property type="nucleotide sequence ID" value="NZ_LT630287.1"/>
</dbReference>
<sequence length="240" mass="26749">MPTSNKDYGFTFNGHHSSDFGLKVMSDKAVTLPAKNKVTVQLPYANGLIDLSDIYGNNSYGERTMTVSCRLYTGRLDYMATQNMYHVITDWLMGTKGKTKLIDDADPYRFYLAEVEAAPTITEGSVYSTIAVVFQCYPFLFHPNEYNELWDTFDLINGVMQPTEYDISGSESIVLVNTGEAQINLICDASSDFRLNIDGVICPISAGMTDNMDVQLQPGENHIKVTGNGTLKLDWTEEVI</sequence>